<dbReference type="EMBL" id="JARJCW010000061">
    <property type="protein sequence ID" value="KAJ7200892.1"/>
    <property type="molecule type" value="Genomic_DNA"/>
</dbReference>
<dbReference type="InterPro" id="IPR011320">
    <property type="entry name" value="RNase_H1_N"/>
</dbReference>
<dbReference type="SUPFAM" id="SSF55658">
    <property type="entry name" value="L9 N-domain-like"/>
    <property type="match status" value="1"/>
</dbReference>
<evidence type="ECO:0000313" key="3">
    <source>
        <dbReference type="EMBL" id="KAJ7200892.1"/>
    </source>
</evidence>
<gene>
    <name evidence="3" type="ORF">GGX14DRAFT_400494</name>
</gene>
<dbReference type="Gene3D" id="3.40.970.10">
    <property type="entry name" value="Ribonuclease H1, N-terminal domain"/>
    <property type="match status" value="1"/>
</dbReference>
<name>A0AAD6V629_9AGAR</name>
<dbReference type="Pfam" id="PF01693">
    <property type="entry name" value="Cauli_VI"/>
    <property type="match status" value="1"/>
</dbReference>
<accession>A0AAD6V629</accession>
<reference evidence="3" key="1">
    <citation type="submission" date="2023-03" db="EMBL/GenBank/DDBJ databases">
        <title>Massive genome expansion in bonnet fungi (Mycena s.s.) driven by repeated elements and novel gene families across ecological guilds.</title>
        <authorList>
            <consortium name="Lawrence Berkeley National Laboratory"/>
            <person name="Harder C.B."/>
            <person name="Miyauchi S."/>
            <person name="Viragh M."/>
            <person name="Kuo A."/>
            <person name="Thoen E."/>
            <person name="Andreopoulos B."/>
            <person name="Lu D."/>
            <person name="Skrede I."/>
            <person name="Drula E."/>
            <person name="Henrissat B."/>
            <person name="Morin E."/>
            <person name="Kohler A."/>
            <person name="Barry K."/>
            <person name="LaButti K."/>
            <person name="Morin E."/>
            <person name="Salamov A."/>
            <person name="Lipzen A."/>
            <person name="Mereny Z."/>
            <person name="Hegedus B."/>
            <person name="Baldrian P."/>
            <person name="Stursova M."/>
            <person name="Weitz H."/>
            <person name="Taylor A."/>
            <person name="Grigoriev I.V."/>
            <person name="Nagy L.G."/>
            <person name="Martin F."/>
            <person name="Kauserud H."/>
        </authorList>
    </citation>
    <scope>NUCLEOTIDE SEQUENCE</scope>
    <source>
        <strain evidence="3">9144</strain>
    </source>
</reference>
<evidence type="ECO:0000259" key="2">
    <source>
        <dbReference type="Pfam" id="PF01693"/>
    </source>
</evidence>
<evidence type="ECO:0000313" key="4">
    <source>
        <dbReference type="Proteomes" id="UP001219525"/>
    </source>
</evidence>
<sequence length="283" mass="31368">MAVIDNPTLVRLTRLYVHTIAVAEAEAQWKIGEINLIFHFEGVLYIVSAMMHNTLTTELEQTVQFYPRRGYEGRRGSADFTFYVVQRGYCPGIYTHWEDAAPQVTGFKNCCYKKYTGWDAAVAAWDNSRRPMTPRRPITPPRHILSPPITSPQVRAEGDSIARHSSSSKNIAGKRSAPAPATTGNRGRSRDDPRQPAHDYRLAMSSSSVPATSTCAKKLLYVYSGGDASTIYTDEQMASAVARRGLEDGTFHALDITPRLSDAMERATDSALQVVYVSDVESD</sequence>
<dbReference type="InterPro" id="IPR009027">
    <property type="entry name" value="Ribosomal_bL9/RNase_H1_N"/>
</dbReference>
<feature type="compositionally biased region" description="Basic and acidic residues" evidence="1">
    <location>
        <begin position="188"/>
        <end position="197"/>
    </location>
</feature>
<comment type="caution">
    <text evidence="3">The sequence shown here is derived from an EMBL/GenBank/DDBJ whole genome shotgun (WGS) entry which is preliminary data.</text>
</comment>
<feature type="domain" description="Ribonuclease H1 N-terminal" evidence="2">
    <location>
        <begin position="82"/>
        <end position="122"/>
    </location>
</feature>
<protein>
    <recommendedName>
        <fullName evidence="2">Ribonuclease H1 N-terminal domain-containing protein</fullName>
    </recommendedName>
</protein>
<dbReference type="Proteomes" id="UP001219525">
    <property type="component" value="Unassembled WGS sequence"/>
</dbReference>
<evidence type="ECO:0000256" key="1">
    <source>
        <dbReference type="SAM" id="MobiDB-lite"/>
    </source>
</evidence>
<organism evidence="3 4">
    <name type="scientific">Mycena pura</name>
    <dbReference type="NCBI Taxonomy" id="153505"/>
    <lineage>
        <taxon>Eukaryota</taxon>
        <taxon>Fungi</taxon>
        <taxon>Dikarya</taxon>
        <taxon>Basidiomycota</taxon>
        <taxon>Agaricomycotina</taxon>
        <taxon>Agaricomycetes</taxon>
        <taxon>Agaricomycetidae</taxon>
        <taxon>Agaricales</taxon>
        <taxon>Marasmiineae</taxon>
        <taxon>Mycenaceae</taxon>
        <taxon>Mycena</taxon>
    </lineage>
</organism>
<dbReference type="AlphaFoldDB" id="A0AAD6V629"/>
<feature type="region of interest" description="Disordered" evidence="1">
    <location>
        <begin position="129"/>
        <end position="197"/>
    </location>
</feature>
<dbReference type="InterPro" id="IPR037056">
    <property type="entry name" value="RNase_H1_N_sf"/>
</dbReference>
<keyword evidence="4" id="KW-1185">Reference proteome</keyword>
<proteinExistence type="predicted"/>